<gene>
    <name evidence="1" type="ORF">G4Z14_12175</name>
</gene>
<dbReference type="Proteomes" id="UP000477782">
    <property type="component" value="Unassembled WGS sequence"/>
</dbReference>
<dbReference type="AlphaFoldDB" id="A0A6M0QUF2"/>
<dbReference type="Gene3D" id="3.40.1530.20">
    <property type="entry name" value="Protein of unknown function (DUF1491)"/>
    <property type="match status" value="1"/>
</dbReference>
<dbReference type="RefSeq" id="WP_164626125.1">
    <property type="nucleotide sequence ID" value="NZ_JAAIVJ010000007.1"/>
</dbReference>
<name>A0A6M0QUF2_9RHOB</name>
<dbReference type="InterPro" id="IPR009964">
    <property type="entry name" value="DUF1491"/>
</dbReference>
<dbReference type="EMBL" id="JAAIVJ010000007">
    <property type="protein sequence ID" value="NEY91055.1"/>
    <property type="molecule type" value="Genomic_DNA"/>
</dbReference>
<sequence>MSVRLATGVWVAAYLARLRVAGLAAYVVAKGDPTAGAVVVKLVRAGGRAKAMARQFDFGSGARLWRVLAEGDEREVDAMLARERGRDPDLWLIDVEDADGMGLLDAEGLSAG</sequence>
<dbReference type="Pfam" id="PF07372">
    <property type="entry name" value="DUF1491"/>
    <property type="match status" value="1"/>
</dbReference>
<evidence type="ECO:0000313" key="1">
    <source>
        <dbReference type="EMBL" id="NEY91055.1"/>
    </source>
</evidence>
<organism evidence="1 2">
    <name type="scientific">Tabrizicola oligotrophica</name>
    <dbReference type="NCBI Taxonomy" id="2710650"/>
    <lineage>
        <taxon>Bacteria</taxon>
        <taxon>Pseudomonadati</taxon>
        <taxon>Pseudomonadota</taxon>
        <taxon>Alphaproteobacteria</taxon>
        <taxon>Rhodobacterales</taxon>
        <taxon>Paracoccaceae</taxon>
        <taxon>Tabrizicola</taxon>
    </lineage>
</organism>
<evidence type="ECO:0000313" key="2">
    <source>
        <dbReference type="Proteomes" id="UP000477782"/>
    </source>
</evidence>
<accession>A0A6M0QUF2</accession>
<comment type="caution">
    <text evidence="1">The sequence shown here is derived from an EMBL/GenBank/DDBJ whole genome shotgun (WGS) entry which is preliminary data.</text>
</comment>
<protein>
    <submittedName>
        <fullName evidence="1">DUF1491 family protein</fullName>
    </submittedName>
</protein>
<proteinExistence type="predicted"/>
<reference evidence="1 2" key="1">
    <citation type="submission" date="2020-02" db="EMBL/GenBank/DDBJ databases">
        <authorList>
            <person name="Chen W.-M."/>
        </authorList>
    </citation>
    <scope>NUCLEOTIDE SEQUENCE [LARGE SCALE GENOMIC DNA]</scope>
    <source>
        <strain evidence="1 2">KMS-5</strain>
    </source>
</reference>
<keyword evidence="2" id="KW-1185">Reference proteome</keyword>